<reference evidence="2 3" key="1">
    <citation type="submission" date="2023-10" db="EMBL/GenBank/DDBJ databases">
        <title>Chromosome-scale genome assembly provides insights into flower coloration mechanisms of Canna indica.</title>
        <authorList>
            <person name="Li C."/>
        </authorList>
    </citation>
    <scope>NUCLEOTIDE SEQUENCE [LARGE SCALE GENOMIC DNA]</scope>
    <source>
        <tissue evidence="2">Flower</tissue>
    </source>
</reference>
<evidence type="ECO:0000256" key="1">
    <source>
        <dbReference type="SAM" id="MobiDB-lite"/>
    </source>
</evidence>
<keyword evidence="3" id="KW-1185">Reference proteome</keyword>
<evidence type="ECO:0000313" key="3">
    <source>
        <dbReference type="Proteomes" id="UP001327560"/>
    </source>
</evidence>
<dbReference type="EMBL" id="CP136894">
    <property type="protein sequence ID" value="WOL09372.1"/>
    <property type="molecule type" value="Genomic_DNA"/>
</dbReference>
<evidence type="ECO:0000313" key="2">
    <source>
        <dbReference type="EMBL" id="WOL09372.1"/>
    </source>
</evidence>
<organism evidence="2 3">
    <name type="scientific">Canna indica</name>
    <name type="common">Indian-shot</name>
    <dbReference type="NCBI Taxonomy" id="4628"/>
    <lineage>
        <taxon>Eukaryota</taxon>
        <taxon>Viridiplantae</taxon>
        <taxon>Streptophyta</taxon>
        <taxon>Embryophyta</taxon>
        <taxon>Tracheophyta</taxon>
        <taxon>Spermatophyta</taxon>
        <taxon>Magnoliopsida</taxon>
        <taxon>Liliopsida</taxon>
        <taxon>Zingiberales</taxon>
        <taxon>Cannaceae</taxon>
        <taxon>Canna</taxon>
    </lineage>
</organism>
<accession>A0AAQ3KIN4</accession>
<proteinExistence type="predicted"/>
<protein>
    <submittedName>
        <fullName evidence="2">Cyclin-J18-like</fullName>
    </submittedName>
</protein>
<dbReference type="AlphaFoldDB" id="A0AAQ3KIN4"/>
<sequence>MDREMETETKREMKRWPSSSSYPISPCLRHRLLEFLLYASLVSSLPRPHRSSISSHLNRPRFQNPNPSSLFPDKSNSRYRQSSSALLCPSLPTDFSHLFAGSFSILCAGKPSSSRSGKVLRFEIGASRIVFVYLEDLLIQFSKLSKLGELVRLDVCIDIIDLLYETEETSQLFSSPYCLAASVLIAAYVISIPKQRWEFPLIPWVKFVTNYSEEVISKTVTFILVQVLKPEAAKRIKKVYDHEAHCMIST</sequence>
<dbReference type="Proteomes" id="UP001327560">
    <property type="component" value="Chromosome 5"/>
</dbReference>
<gene>
    <name evidence="2" type="ORF">Cni_G18125</name>
</gene>
<feature type="compositionally biased region" description="Polar residues" evidence="1">
    <location>
        <begin position="52"/>
        <end position="69"/>
    </location>
</feature>
<feature type="region of interest" description="Disordered" evidence="1">
    <location>
        <begin position="52"/>
        <end position="77"/>
    </location>
</feature>
<name>A0AAQ3KIN4_9LILI</name>